<protein>
    <recommendedName>
        <fullName evidence="2">Sey1/RHD3-like three-helix bundle domain-containing protein</fullName>
    </recommendedName>
</protein>
<keyword evidence="1" id="KW-0812">Transmembrane</keyword>
<evidence type="ECO:0000259" key="2">
    <source>
        <dbReference type="Pfam" id="PF20428"/>
    </source>
</evidence>
<sequence length="240" mass="27876">MNEGLAASMEEEADFIEKFEEAAKDYTVDYIRKLFKDINTNLLRKFNKSFKHDDKGNLRNWVALEKGQIDDLWNSSKAKADAMFRHFKFIPVEFDFRATPTAGKFTMKNNDSNIVEEEKELSSARRATTGNQFPRLLSEADINRVRDRFNQDTETALDEAKRRQSPGDGNIPAWFYLIFIYFAYDDVLRMCMNPLLFYPMILVVSMLGLLYSMGLGPVMFPMLKGTINMWLRSCKIPIQL</sequence>
<dbReference type="InterPro" id="IPR046758">
    <property type="entry name" value="Sey1/RHD3-like_3HB"/>
</dbReference>
<reference evidence="3" key="1">
    <citation type="submission" date="2021-01" db="EMBL/GenBank/DDBJ databases">
        <authorList>
            <person name="Corre E."/>
            <person name="Pelletier E."/>
            <person name="Niang G."/>
            <person name="Scheremetjew M."/>
            <person name="Finn R."/>
            <person name="Kale V."/>
            <person name="Holt S."/>
            <person name="Cochrane G."/>
            <person name="Meng A."/>
            <person name="Brown T."/>
            <person name="Cohen L."/>
        </authorList>
    </citation>
    <scope>NUCLEOTIDE SEQUENCE</scope>
    <source>
        <strain evidence="3">S3</strain>
    </source>
</reference>
<keyword evidence="1" id="KW-0472">Membrane</keyword>
<gene>
    <name evidence="3" type="ORF">SINC0208_LOCUS15928</name>
</gene>
<dbReference type="Pfam" id="PF20428">
    <property type="entry name" value="Sey1_3HB"/>
    <property type="match status" value="1"/>
</dbReference>
<evidence type="ECO:0000256" key="1">
    <source>
        <dbReference type="SAM" id="Phobius"/>
    </source>
</evidence>
<organism evidence="3">
    <name type="scientific">Strombidium inclinatum</name>
    <dbReference type="NCBI Taxonomy" id="197538"/>
    <lineage>
        <taxon>Eukaryota</taxon>
        <taxon>Sar</taxon>
        <taxon>Alveolata</taxon>
        <taxon>Ciliophora</taxon>
        <taxon>Intramacronucleata</taxon>
        <taxon>Spirotrichea</taxon>
        <taxon>Oligotrichia</taxon>
        <taxon>Strombidiidae</taxon>
        <taxon>Strombidium</taxon>
    </lineage>
</organism>
<feature type="domain" description="Sey1/RHD3-like three-helix bundle" evidence="2">
    <location>
        <begin position="4"/>
        <end position="219"/>
    </location>
</feature>
<name>A0A7S3N3M5_9SPIT</name>
<accession>A0A7S3N3M5</accession>
<dbReference type="EMBL" id="HBIH01039388">
    <property type="protein sequence ID" value="CAE0335289.1"/>
    <property type="molecule type" value="Transcribed_RNA"/>
</dbReference>
<proteinExistence type="predicted"/>
<evidence type="ECO:0000313" key="3">
    <source>
        <dbReference type="EMBL" id="CAE0335289.1"/>
    </source>
</evidence>
<dbReference type="AlphaFoldDB" id="A0A7S3N3M5"/>
<keyword evidence="1" id="KW-1133">Transmembrane helix</keyword>
<feature type="transmembrane region" description="Helical" evidence="1">
    <location>
        <begin position="196"/>
        <end position="223"/>
    </location>
</feature>